<evidence type="ECO:0000313" key="3">
    <source>
        <dbReference type="Proteomes" id="UP000592216"/>
    </source>
</evidence>
<reference evidence="2 3" key="1">
    <citation type="submission" date="2020-04" db="EMBL/GenBank/DDBJ databases">
        <title>Donghicola sp., a member of the Rhodobacteraceae family isolated from mangrove forest in Thailand.</title>
        <authorList>
            <person name="Charoenyingcharoen P."/>
            <person name="Yukphan P."/>
        </authorList>
    </citation>
    <scope>NUCLEOTIDE SEQUENCE [LARGE SCALE GENOMIC DNA]</scope>
    <source>
        <strain evidence="2 3">B5-SW-15</strain>
    </source>
</reference>
<dbReference type="EMBL" id="JABCJE010000004">
    <property type="protein sequence ID" value="NVO24021.1"/>
    <property type="molecule type" value="Genomic_DNA"/>
</dbReference>
<dbReference type="AlphaFoldDB" id="A0A850QDT1"/>
<dbReference type="PANTHER" id="PTHR47237">
    <property type="entry name" value="SLL0310 PROTEIN"/>
    <property type="match status" value="1"/>
</dbReference>
<protein>
    <submittedName>
        <fullName evidence="2">GNAT family N-acetyltransferase</fullName>
    </submittedName>
</protein>
<comment type="caution">
    <text evidence="2">The sequence shown here is derived from an EMBL/GenBank/DDBJ whole genome shotgun (WGS) entry which is preliminary data.</text>
</comment>
<accession>A0A850QDT1</accession>
<dbReference type="Proteomes" id="UP000592216">
    <property type="component" value="Unassembled WGS sequence"/>
</dbReference>
<dbReference type="Pfam" id="PF18014">
    <property type="entry name" value="Acetyltransf_18"/>
    <property type="match status" value="1"/>
</dbReference>
<keyword evidence="2" id="KW-0808">Transferase</keyword>
<feature type="domain" description="N-acetyltransferase" evidence="1">
    <location>
        <begin position="46"/>
        <end position="179"/>
    </location>
</feature>
<proteinExistence type="predicted"/>
<gene>
    <name evidence="2" type="ORF">HJ536_11705</name>
</gene>
<organism evidence="2 3">
    <name type="scientific">Donghicola mangrovi</name>
    <dbReference type="NCBI Taxonomy" id="2729614"/>
    <lineage>
        <taxon>Bacteria</taxon>
        <taxon>Pseudomonadati</taxon>
        <taxon>Pseudomonadota</taxon>
        <taxon>Alphaproteobacteria</taxon>
        <taxon>Rhodobacterales</taxon>
        <taxon>Roseobacteraceae</taxon>
        <taxon>Donghicola</taxon>
    </lineage>
</organism>
<dbReference type="Gene3D" id="3.40.630.90">
    <property type="match status" value="1"/>
</dbReference>
<dbReference type="PANTHER" id="PTHR47237:SF2">
    <property type="entry name" value="BLL4206 PROTEIN"/>
    <property type="match status" value="1"/>
</dbReference>
<dbReference type="InterPro" id="IPR052729">
    <property type="entry name" value="Acyl/Acetyltrans_Enzymes"/>
</dbReference>
<dbReference type="InterPro" id="IPR016181">
    <property type="entry name" value="Acyl_CoA_acyltransferase"/>
</dbReference>
<dbReference type="Pfam" id="PF00583">
    <property type="entry name" value="Acetyltransf_1"/>
    <property type="match status" value="1"/>
</dbReference>
<dbReference type="GO" id="GO:0016747">
    <property type="term" value="F:acyltransferase activity, transferring groups other than amino-acyl groups"/>
    <property type="evidence" value="ECO:0007669"/>
    <property type="project" value="InterPro"/>
</dbReference>
<dbReference type="RefSeq" id="WP_177157835.1">
    <property type="nucleotide sequence ID" value="NZ_JABCJE010000004.1"/>
</dbReference>
<dbReference type="InterPro" id="IPR041496">
    <property type="entry name" value="YitH/HolE_GNAT"/>
</dbReference>
<dbReference type="Gene3D" id="3.40.630.30">
    <property type="match status" value="1"/>
</dbReference>
<dbReference type="SUPFAM" id="SSF55729">
    <property type="entry name" value="Acyl-CoA N-acyltransferases (Nat)"/>
    <property type="match status" value="1"/>
</dbReference>
<name>A0A850QDT1_9RHOB</name>
<evidence type="ECO:0000313" key="2">
    <source>
        <dbReference type="EMBL" id="NVO24021.1"/>
    </source>
</evidence>
<dbReference type="InterPro" id="IPR000182">
    <property type="entry name" value="GNAT_dom"/>
</dbReference>
<evidence type="ECO:0000259" key="1">
    <source>
        <dbReference type="PROSITE" id="PS51186"/>
    </source>
</evidence>
<sequence length="324" mass="34966">MQGTSPTAAPATPKGHTTASADRYGAFMAGARLVEEAPLVLDAFEAVIVPTDVSKRPLLHELTVSVFWPHRDHDLDLFLSLGQGYIALDAIGRPLGSSMYFPMGDDFAMFGMMVTTPRLQAMGAGRRLLREIMRDCEGRDLRLSATRSGYRLYEAAGFDPVGTIWQQQGIARPFRLPSPVAGLDLRPMNSADRDVIHALDAHAYGAARTVVLDALLGHSTGMVVERGGAICGYALMRKFGKGMVIGPVVAEDDAMAMQLVAPLIQACEGQFTRLDTPQQSEQFKAFLSAAGMGVFDTVTEMYIGKQRRATEGPLMYGLAAHSLG</sequence>
<dbReference type="PROSITE" id="PS51186">
    <property type="entry name" value="GNAT"/>
    <property type="match status" value="1"/>
</dbReference>